<evidence type="ECO:0000259" key="1">
    <source>
        <dbReference type="PROSITE" id="PS51186"/>
    </source>
</evidence>
<name>A0A1M5F954_9FLAO</name>
<dbReference type="Pfam" id="PF00583">
    <property type="entry name" value="Acetyltransf_1"/>
    <property type="match status" value="1"/>
</dbReference>
<dbReference type="CDD" id="cd04301">
    <property type="entry name" value="NAT_SF"/>
    <property type="match status" value="1"/>
</dbReference>
<dbReference type="Gene3D" id="3.40.630.30">
    <property type="match status" value="1"/>
</dbReference>
<reference evidence="3" key="1">
    <citation type="submission" date="2016-11" db="EMBL/GenBank/DDBJ databases">
        <authorList>
            <person name="Varghese N."/>
            <person name="Submissions S."/>
        </authorList>
    </citation>
    <scope>NUCLEOTIDE SEQUENCE [LARGE SCALE GENOMIC DNA]</scope>
    <source>
        <strain evidence="3">YR203</strain>
    </source>
</reference>
<dbReference type="GO" id="GO:0016747">
    <property type="term" value="F:acyltransferase activity, transferring groups other than amino-acyl groups"/>
    <property type="evidence" value="ECO:0007669"/>
    <property type="project" value="InterPro"/>
</dbReference>
<dbReference type="RefSeq" id="WP_073174429.1">
    <property type="nucleotide sequence ID" value="NZ_FQVE01000003.1"/>
</dbReference>
<dbReference type="AlphaFoldDB" id="A0A1M5F954"/>
<evidence type="ECO:0000313" key="2">
    <source>
        <dbReference type="EMBL" id="SHF88113.1"/>
    </source>
</evidence>
<dbReference type="PROSITE" id="PS51186">
    <property type="entry name" value="GNAT"/>
    <property type="match status" value="1"/>
</dbReference>
<dbReference type="EMBL" id="FQVE01000003">
    <property type="protein sequence ID" value="SHF88113.1"/>
    <property type="molecule type" value="Genomic_DNA"/>
</dbReference>
<gene>
    <name evidence="2" type="ORF">SAMN02787073_3183</name>
</gene>
<keyword evidence="2" id="KW-0808">Transferase</keyword>
<dbReference type="InterPro" id="IPR000182">
    <property type="entry name" value="GNAT_dom"/>
</dbReference>
<sequence length="211" mass="24482">MNAKVSHDILEKWLTAWSLSRKLPLPVKYKSGFKVEVGEEQQKERYVFSELNEDFIELSQQIEEPWVYLKVCNSRDEINKVVPDKWKIQPPGYMMSCFLSMKAYDSHLCAGYKIEYEEYNSTTAIKIMNQSGELASIGRIVLVDDLAVYDRIVTEEIHQRKGLATFLMRELEKIALSKGVYHNFLVATEEGKALYESIGWKLYSDYTSIVI</sequence>
<protein>
    <submittedName>
        <fullName evidence="2">Acetyltransferase (GNAT) family protein</fullName>
    </submittedName>
</protein>
<dbReference type="Proteomes" id="UP000184108">
    <property type="component" value="Unassembled WGS sequence"/>
</dbReference>
<dbReference type="InterPro" id="IPR016181">
    <property type="entry name" value="Acyl_CoA_acyltransferase"/>
</dbReference>
<dbReference type="SUPFAM" id="SSF55729">
    <property type="entry name" value="Acyl-CoA N-acyltransferases (Nat)"/>
    <property type="match status" value="1"/>
</dbReference>
<feature type="domain" description="N-acetyltransferase" evidence="1">
    <location>
        <begin position="46"/>
        <end position="211"/>
    </location>
</feature>
<evidence type="ECO:0000313" key="3">
    <source>
        <dbReference type="Proteomes" id="UP000184108"/>
    </source>
</evidence>
<organism evidence="2 3">
    <name type="scientific">Chryseobacterium vrystaatense</name>
    <dbReference type="NCBI Taxonomy" id="307480"/>
    <lineage>
        <taxon>Bacteria</taxon>
        <taxon>Pseudomonadati</taxon>
        <taxon>Bacteroidota</taxon>
        <taxon>Flavobacteriia</taxon>
        <taxon>Flavobacteriales</taxon>
        <taxon>Weeksellaceae</taxon>
        <taxon>Chryseobacterium group</taxon>
        <taxon>Chryseobacterium</taxon>
    </lineage>
</organism>
<accession>A0A1M5F954</accession>
<proteinExistence type="predicted"/>